<dbReference type="EMBL" id="CP051143">
    <property type="protein sequence ID" value="QIX01421.1"/>
    <property type="molecule type" value="Genomic_DNA"/>
</dbReference>
<dbReference type="InterPro" id="IPR046348">
    <property type="entry name" value="SIS_dom_sf"/>
</dbReference>
<dbReference type="GO" id="GO:1901135">
    <property type="term" value="P:carbohydrate derivative metabolic process"/>
    <property type="evidence" value="ECO:0007669"/>
    <property type="project" value="InterPro"/>
</dbReference>
<feature type="domain" description="SIS" evidence="2">
    <location>
        <begin position="78"/>
        <end position="226"/>
    </location>
</feature>
<feature type="region of interest" description="Disordered" evidence="1">
    <location>
        <begin position="1"/>
        <end position="33"/>
    </location>
</feature>
<evidence type="ECO:0000313" key="4">
    <source>
        <dbReference type="Proteomes" id="UP000503462"/>
    </source>
</evidence>
<accession>A0A6H0Y3D5</accession>
<evidence type="ECO:0000313" key="3">
    <source>
        <dbReference type="EMBL" id="QIX01421.1"/>
    </source>
</evidence>
<organism evidence="3 4">
    <name type="scientific">Peltaster fructicola</name>
    <dbReference type="NCBI Taxonomy" id="286661"/>
    <lineage>
        <taxon>Eukaryota</taxon>
        <taxon>Fungi</taxon>
        <taxon>Dikarya</taxon>
        <taxon>Ascomycota</taxon>
        <taxon>Pezizomycotina</taxon>
        <taxon>Dothideomycetes</taxon>
        <taxon>Dothideomycetes incertae sedis</taxon>
        <taxon>Peltaster</taxon>
    </lineage>
</organism>
<protein>
    <recommendedName>
        <fullName evidence="2">SIS domain-containing protein</fullName>
    </recommendedName>
</protein>
<keyword evidence="4" id="KW-1185">Reference proteome</keyword>
<evidence type="ECO:0000256" key="1">
    <source>
        <dbReference type="SAM" id="MobiDB-lite"/>
    </source>
</evidence>
<dbReference type="InterPro" id="IPR001347">
    <property type="entry name" value="SIS_dom"/>
</dbReference>
<name>A0A6H0Y3D5_9PEZI</name>
<dbReference type="OrthoDB" id="1872003at2759"/>
<gene>
    <name evidence="3" type="ORF">AMS68_006938</name>
</gene>
<dbReference type="AlphaFoldDB" id="A0A6H0Y3D5"/>
<dbReference type="SUPFAM" id="SSF53697">
    <property type="entry name" value="SIS domain"/>
    <property type="match status" value="1"/>
</dbReference>
<proteinExistence type="predicted"/>
<sequence length="275" mass="29008">MELPRKRQRTSSTSSADTTLGGALPTPPSNDPPALRHKILSRAQHVLTTEAAALCWVSNLYQTSTVAIDGLCNGVQAILDCQTAGGKVIVCGVGKSAYIGMKLVATCKSLGIAASFLHACEAVHGDLGDVRPIDVVLFVSFSGKTPELMQTLLHLPEGTVVMALSSHLHAEKCMLLLDRPDSILLPAPIPEPEETSFGLCAPTTSTTVALAVADMLALSVADQMHGSNSKEVFKRNHPGGAIGMNHREIDTLKKADVKLEVLELPSPSISAESDD</sequence>
<dbReference type="Pfam" id="PF01380">
    <property type="entry name" value="SIS"/>
    <property type="match status" value="1"/>
</dbReference>
<dbReference type="PROSITE" id="PS51464">
    <property type="entry name" value="SIS"/>
    <property type="match status" value="1"/>
</dbReference>
<reference evidence="3 4" key="1">
    <citation type="journal article" date="2016" name="Sci. Rep.">
        <title>Peltaster fructicola genome reveals evolution from an invasive phytopathogen to an ectophytic parasite.</title>
        <authorList>
            <person name="Xu C."/>
            <person name="Chen H."/>
            <person name="Gleason M.L."/>
            <person name="Xu J.R."/>
            <person name="Liu H."/>
            <person name="Zhang R."/>
            <person name="Sun G."/>
        </authorList>
    </citation>
    <scope>NUCLEOTIDE SEQUENCE [LARGE SCALE GENOMIC DNA]</scope>
    <source>
        <strain evidence="3 4">LNHT1506</strain>
    </source>
</reference>
<evidence type="ECO:0000259" key="2">
    <source>
        <dbReference type="PROSITE" id="PS51464"/>
    </source>
</evidence>
<dbReference type="PANTHER" id="PTHR38418">
    <property type="entry name" value="SUGAR ISOMERASE, KPSF/GUTQ (AFU_ORTHOLOGUE AFUA_6G08860)"/>
    <property type="match status" value="1"/>
</dbReference>
<dbReference type="Proteomes" id="UP000503462">
    <property type="component" value="Chromosome 5"/>
</dbReference>
<dbReference type="Gene3D" id="3.40.50.10490">
    <property type="entry name" value="Glucose-6-phosphate isomerase like protein, domain 1"/>
    <property type="match status" value="1"/>
</dbReference>
<dbReference type="GO" id="GO:0097367">
    <property type="term" value="F:carbohydrate derivative binding"/>
    <property type="evidence" value="ECO:0007669"/>
    <property type="project" value="InterPro"/>
</dbReference>
<dbReference type="PANTHER" id="PTHR38418:SF2">
    <property type="entry name" value="SUGAR ISOMERASE, KPSF_GUTQ (AFU_ORTHOLOGUE AFUA_6G08860)"/>
    <property type="match status" value="1"/>
</dbReference>